<dbReference type="SUPFAM" id="SSF46785">
    <property type="entry name" value="Winged helix' DNA-binding domain"/>
    <property type="match status" value="1"/>
</dbReference>
<evidence type="ECO:0000313" key="1">
    <source>
        <dbReference type="EMBL" id="KAF1046376.1"/>
    </source>
</evidence>
<accession>A0A7V8JV63</accession>
<dbReference type="AlphaFoldDB" id="A0A7V8JV63"/>
<evidence type="ECO:0000313" key="2">
    <source>
        <dbReference type="Proteomes" id="UP000462435"/>
    </source>
</evidence>
<name>A0A7V8JV63_9BURK</name>
<protein>
    <recommendedName>
        <fullName evidence="3">MarR family transcriptional regulator</fullName>
    </recommendedName>
</protein>
<dbReference type="Proteomes" id="UP000462435">
    <property type="component" value="Unassembled WGS sequence"/>
</dbReference>
<comment type="caution">
    <text evidence="1">The sequence shown here is derived from an EMBL/GenBank/DDBJ whole genome shotgun (WGS) entry which is preliminary data.</text>
</comment>
<evidence type="ECO:0008006" key="3">
    <source>
        <dbReference type="Google" id="ProtNLM"/>
    </source>
</evidence>
<proteinExistence type="predicted"/>
<reference evidence="2" key="1">
    <citation type="journal article" date="2020" name="MBio">
        <title>Horizontal gene transfer to a defensive symbiont with a reduced genome amongst a multipartite beetle microbiome.</title>
        <authorList>
            <person name="Waterworth S.C."/>
            <person name="Florez L.V."/>
            <person name="Rees E.R."/>
            <person name="Hertweck C."/>
            <person name="Kaltenpoth M."/>
            <person name="Kwan J.C."/>
        </authorList>
    </citation>
    <scope>NUCLEOTIDE SEQUENCE [LARGE SCALE GENOMIC DNA]</scope>
</reference>
<dbReference type="InterPro" id="IPR036390">
    <property type="entry name" value="WH_DNA-bd_sf"/>
</dbReference>
<organism evidence="1 2">
    <name type="scientific">Herbaspirillum frisingense</name>
    <dbReference type="NCBI Taxonomy" id="92645"/>
    <lineage>
        <taxon>Bacteria</taxon>
        <taxon>Pseudomonadati</taxon>
        <taxon>Pseudomonadota</taxon>
        <taxon>Betaproteobacteria</taxon>
        <taxon>Burkholderiales</taxon>
        <taxon>Oxalobacteraceae</taxon>
        <taxon>Herbaspirillum</taxon>
    </lineage>
</organism>
<sequence length="129" mass="14552">MKKMTQVLHTLSRHGRLTSGRVAQVTGIDNHDAAALCSRLVKLNRATRHKVPGKFTEYFLTPDQEDAFYKKVVKNQYVLQSDIVALPRKLRFLRDIAERPAFDGDATLRAIIVDYERTLAVIGRAEASA</sequence>
<dbReference type="EMBL" id="WNDX01000021">
    <property type="protein sequence ID" value="KAF1046376.1"/>
    <property type="molecule type" value="Genomic_DNA"/>
</dbReference>
<gene>
    <name evidence="1" type="ORF">GAK35_01061</name>
</gene>